<dbReference type="PROSITE" id="PS50158">
    <property type="entry name" value="ZF_CCHC"/>
    <property type="match status" value="1"/>
</dbReference>
<dbReference type="EMBL" id="MNCJ02000323">
    <property type="protein sequence ID" value="KAF5796225.1"/>
    <property type="molecule type" value="Genomic_DNA"/>
</dbReference>
<keyword evidence="1" id="KW-0862">Zinc</keyword>
<dbReference type="SMART" id="SM00343">
    <property type="entry name" value="ZnF_C2HC"/>
    <property type="match status" value="1"/>
</dbReference>
<dbReference type="Proteomes" id="UP000215914">
    <property type="component" value="Unassembled WGS sequence"/>
</dbReference>
<accession>A0A9K3IGK2</accession>
<keyword evidence="5" id="KW-1185">Reference proteome</keyword>
<dbReference type="SUPFAM" id="SSF57756">
    <property type="entry name" value="Retrovirus zinc finger-like domains"/>
    <property type="match status" value="1"/>
</dbReference>
<evidence type="ECO:0000256" key="1">
    <source>
        <dbReference type="PROSITE-ProRule" id="PRU00047"/>
    </source>
</evidence>
<feature type="region of interest" description="Disordered" evidence="2">
    <location>
        <begin position="149"/>
        <end position="193"/>
    </location>
</feature>
<dbReference type="AlphaFoldDB" id="A0A9K3IGK2"/>
<name>A0A9K3IGK2_HELAN</name>
<feature type="domain" description="CCHC-type" evidence="3">
    <location>
        <begin position="46"/>
        <end position="61"/>
    </location>
</feature>
<keyword evidence="1" id="KW-0863">Zinc-finger</keyword>
<dbReference type="Pfam" id="PF00098">
    <property type="entry name" value="zf-CCHC"/>
    <property type="match status" value="1"/>
</dbReference>
<proteinExistence type="predicted"/>
<dbReference type="InterPro" id="IPR036875">
    <property type="entry name" value="Znf_CCHC_sf"/>
</dbReference>
<reference evidence="4" key="1">
    <citation type="journal article" date="2017" name="Nature">
        <title>The sunflower genome provides insights into oil metabolism, flowering and Asterid evolution.</title>
        <authorList>
            <person name="Badouin H."/>
            <person name="Gouzy J."/>
            <person name="Grassa C.J."/>
            <person name="Murat F."/>
            <person name="Staton S.E."/>
            <person name="Cottret L."/>
            <person name="Lelandais-Briere C."/>
            <person name="Owens G.L."/>
            <person name="Carrere S."/>
            <person name="Mayjonade B."/>
            <person name="Legrand L."/>
            <person name="Gill N."/>
            <person name="Kane N.C."/>
            <person name="Bowers J.E."/>
            <person name="Hubner S."/>
            <person name="Bellec A."/>
            <person name="Berard A."/>
            <person name="Berges H."/>
            <person name="Blanchet N."/>
            <person name="Boniface M.C."/>
            <person name="Brunel D."/>
            <person name="Catrice O."/>
            <person name="Chaidir N."/>
            <person name="Claudel C."/>
            <person name="Donnadieu C."/>
            <person name="Faraut T."/>
            <person name="Fievet G."/>
            <person name="Helmstetter N."/>
            <person name="King M."/>
            <person name="Knapp S.J."/>
            <person name="Lai Z."/>
            <person name="Le Paslier M.C."/>
            <person name="Lippi Y."/>
            <person name="Lorenzon L."/>
            <person name="Mandel J.R."/>
            <person name="Marage G."/>
            <person name="Marchand G."/>
            <person name="Marquand E."/>
            <person name="Bret-Mestries E."/>
            <person name="Morien E."/>
            <person name="Nambeesan S."/>
            <person name="Nguyen T."/>
            <person name="Pegot-Espagnet P."/>
            <person name="Pouilly N."/>
            <person name="Raftis F."/>
            <person name="Sallet E."/>
            <person name="Schiex T."/>
            <person name="Thomas J."/>
            <person name="Vandecasteele C."/>
            <person name="Vares D."/>
            <person name="Vear F."/>
            <person name="Vautrin S."/>
            <person name="Crespi M."/>
            <person name="Mangin B."/>
            <person name="Burke J.M."/>
            <person name="Salse J."/>
            <person name="Munos S."/>
            <person name="Vincourt P."/>
            <person name="Rieseberg L.H."/>
            <person name="Langlade N.B."/>
        </authorList>
    </citation>
    <scope>NUCLEOTIDE SEQUENCE</scope>
    <source>
        <tissue evidence="4">Leaves</tissue>
    </source>
</reference>
<feature type="region of interest" description="Disordered" evidence="2">
    <location>
        <begin position="59"/>
        <end position="83"/>
    </location>
</feature>
<evidence type="ECO:0000313" key="5">
    <source>
        <dbReference type="Proteomes" id="UP000215914"/>
    </source>
</evidence>
<organism evidence="4 5">
    <name type="scientific">Helianthus annuus</name>
    <name type="common">Common sunflower</name>
    <dbReference type="NCBI Taxonomy" id="4232"/>
    <lineage>
        <taxon>Eukaryota</taxon>
        <taxon>Viridiplantae</taxon>
        <taxon>Streptophyta</taxon>
        <taxon>Embryophyta</taxon>
        <taxon>Tracheophyta</taxon>
        <taxon>Spermatophyta</taxon>
        <taxon>Magnoliopsida</taxon>
        <taxon>eudicotyledons</taxon>
        <taxon>Gunneridae</taxon>
        <taxon>Pentapetalae</taxon>
        <taxon>asterids</taxon>
        <taxon>campanulids</taxon>
        <taxon>Asterales</taxon>
        <taxon>Asteraceae</taxon>
        <taxon>Asteroideae</taxon>
        <taxon>Heliantheae alliance</taxon>
        <taxon>Heliantheae</taxon>
        <taxon>Helianthus</taxon>
    </lineage>
</organism>
<reference evidence="4" key="2">
    <citation type="submission" date="2020-06" db="EMBL/GenBank/DDBJ databases">
        <title>Helianthus annuus Genome sequencing and assembly Release 2.</title>
        <authorList>
            <person name="Gouzy J."/>
            <person name="Langlade N."/>
            <person name="Munos S."/>
        </authorList>
    </citation>
    <scope>NUCLEOTIDE SEQUENCE</scope>
    <source>
        <tissue evidence="4">Leaves</tissue>
    </source>
</reference>
<dbReference type="InterPro" id="IPR001878">
    <property type="entry name" value="Znf_CCHC"/>
</dbReference>
<dbReference type="Gene3D" id="4.10.60.10">
    <property type="entry name" value="Zinc finger, CCHC-type"/>
    <property type="match status" value="1"/>
</dbReference>
<dbReference type="GO" id="GO:0008270">
    <property type="term" value="F:zinc ion binding"/>
    <property type="evidence" value="ECO:0007669"/>
    <property type="project" value="UniProtKB-KW"/>
</dbReference>
<feature type="compositionally biased region" description="Polar residues" evidence="2">
    <location>
        <begin position="62"/>
        <end position="82"/>
    </location>
</feature>
<protein>
    <submittedName>
        <fullName evidence="4">Transcription factor interactor and regulator CCHC(Zn) family</fullName>
    </submittedName>
</protein>
<evidence type="ECO:0000259" key="3">
    <source>
        <dbReference type="PROSITE" id="PS50158"/>
    </source>
</evidence>
<keyword evidence="1" id="KW-0479">Metal-binding</keyword>
<dbReference type="Gramene" id="mRNA:HanXRQr2_Chr08g0348971">
    <property type="protein sequence ID" value="CDS:HanXRQr2_Chr08g0348971.1"/>
    <property type="gene ID" value="HanXRQr2_Chr08g0348971"/>
</dbReference>
<dbReference type="GO" id="GO:0003676">
    <property type="term" value="F:nucleic acid binding"/>
    <property type="evidence" value="ECO:0007669"/>
    <property type="project" value="InterPro"/>
</dbReference>
<gene>
    <name evidence="4" type="ORF">HanXRQr2_Chr08g0348971</name>
</gene>
<sequence>MELMDIKWAFASAVRRDKDFMKRTGRTTLESKKDTKYGFDKDAVTCFNCGEKGHFKRECTRPSKQGNQNPFCNQTSTSNANQENRERRLVAVNNTTNQAQAGPSNSNRALVVQADEGCNWYVQFGDGDQEGGGGTTCYAKIINHIKDVHKEESSDSDDNSGYSASSDEESSNLGGYNSESDVKEEVNSDVEDL</sequence>
<evidence type="ECO:0000313" key="4">
    <source>
        <dbReference type="EMBL" id="KAF5796225.1"/>
    </source>
</evidence>
<evidence type="ECO:0000256" key="2">
    <source>
        <dbReference type="SAM" id="MobiDB-lite"/>
    </source>
</evidence>
<comment type="caution">
    <text evidence="4">The sequence shown here is derived from an EMBL/GenBank/DDBJ whole genome shotgun (WGS) entry which is preliminary data.</text>
</comment>